<reference evidence="5" key="1">
    <citation type="submission" date="2018-05" db="EMBL/GenBank/DDBJ databases">
        <authorList>
            <person name="Strepis N."/>
        </authorList>
    </citation>
    <scope>NUCLEOTIDE SEQUENCE [LARGE SCALE GENOMIC DNA]</scope>
</reference>
<dbReference type="EMBL" id="UNRR01000042">
    <property type="protein sequence ID" value="SYZ79968.1"/>
    <property type="molecule type" value="Genomic_DNA"/>
</dbReference>
<evidence type="ECO:0000259" key="3">
    <source>
        <dbReference type="Pfam" id="PF14341"/>
    </source>
</evidence>
<evidence type="ECO:0000256" key="2">
    <source>
        <dbReference type="SAM" id="Phobius"/>
    </source>
</evidence>
<feature type="transmembrane region" description="Helical" evidence="2">
    <location>
        <begin position="12"/>
        <end position="37"/>
    </location>
</feature>
<organism evidence="4 5">
    <name type="scientific">Trichococcus shcherbakoviae</name>
    <dbReference type="NCBI Taxonomy" id="2094020"/>
    <lineage>
        <taxon>Bacteria</taxon>
        <taxon>Bacillati</taxon>
        <taxon>Bacillota</taxon>
        <taxon>Bacilli</taxon>
        <taxon>Lactobacillales</taxon>
        <taxon>Carnobacteriaceae</taxon>
        <taxon>Trichococcus</taxon>
    </lineage>
</organism>
<dbReference type="OrthoDB" id="2163447at2"/>
<dbReference type="Pfam" id="PF14341">
    <property type="entry name" value="PilX_N"/>
    <property type="match status" value="1"/>
</dbReference>
<feature type="domain" description="Type 4 fimbrial biogenesis protein PilX N-terminal" evidence="3">
    <location>
        <begin position="11"/>
        <end position="59"/>
    </location>
</feature>
<name>A0A383TIY0_9LACT</name>
<evidence type="ECO:0000256" key="1">
    <source>
        <dbReference type="SAM" id="MobiDB-lite"/>
    </source>
</evidence>
<keyword evidence="2" id="KW-0472">Membrane</keyword>
<keyword evidence="2" id="KW-1133">Transmembrane helix</keyword>
<dbReference type="AlphaFoldDB" id="A0A383TIY0"/>
<protein>
    <recommendedName>
        <fullName evidence="3">Type 4 fimbrial biogenesis protein PilX N-terminal domain-containing protein</fullName>
    </recommendedName>
</protein>
<evidence type="ECO:0000313" key="5">
    <source>
        <dbReference type="Proteomes" id="UP000262072"/>
    </source>
</evidence>
<evidence type="ECO:0000313" key="4">
    <source>
        <dbReference type="EMBL" id="SYZ79968.1"/>
    </source>
</evidence>
<dbReference type="InterPro" id="IPR025746">
    <property type="entry name" value="PilX_N_dom"/>
</dbReference>
<accession>A0A383TIY0</accession>
<dbReference type="RefSeq" id="WP_119094001.1">
    <property type="nucleotide sequence ID" value="NZ_UNRR01000042.1"/>
</dbReference>
<feature type="region of interest" description="Disordered" evidence="1">
    <location>
        <begin position="471"/>
        <end position="492"/>
    </location>
</feature>
<proteinExistence type="predicted"/>
<dbReference type="Proteomes" id="UP000262072">
    <property type="component" value="Unassembled WGS sequence"/>
</dbReference>
<gene>
    <name evidence="4" type="ORF">TART1_2844</name>
</gene>
<sequence length="492" mass="52162">MRIKHLREDEKGSGLVLTLMVLLVLSVLGVSIGALTLGSYRLSDANRDDTSAYYVAEAGAVAAYEEIQSEVLGAYESDATESSFYDHVSTIVTSKNGQSSVDFGEQFGSDPTAKITTAKNDSKNYTLTSIGEVDGKKRTVTKQFTVTWVNKNTGGGGGLPTLPANAALLSQGKIEISNGTLQGDIYTNSVEPKSFQISGNPTFTSATLFYSNKIAEPEELLDYPSWYNKLPKLEAIDEDWDFGTYPGLLNQISAPNITGKLPVKKMGTHVVQDEDGNVMVTNHQAVGYELNLESDVYIPEMTSNSNRSFSINTGGTNRTILVDALDLGGDIHVEGEGTLTIVIKNSFNINNGGISFNKDGSQSKLSLVYLGNSELDLGKIKQINGNMIVKNAGIKTNNTIINGVFLTGGSTVQLSGGGSGSNMMLIAPNAAVSLTGSYSINGTVVAKTFEMGGGTSLSYQAINTTGFPFGSTAPAADPEPEDIISSEPIIEN</sequence>
<keyword evidence="2" id="KW-0812">Transmembrane</keyword>